<evidence type="ECO:0008006" key="4">
    <source>
        <dbReference type="Google" id="ProtNLM"/>
    </source>
</evidence>
<feature type="coiled-coil region" evidence="1">
    <location>
        <begin position="9"/>
        <end position="36"/>
    </location>
</feature>
<dbReference type="Gene3D" id="1.20.1280.50">
    <property type="match status" value="1"/>
</dbReference>
<comment type="caution">
    <text evidence="2">The sequence shown here is derived from an EMBL/GenBank/DDBJ whole genome shotgun (WGS) entry which is preliminary data.</text>
</comment>
<keyword evidence="1" id="KW-0175">Coiled coil</keyword>
<dbReference type="OrthoDB" id="2269034at2759"/>
<feature type="non-terminal residue" evidence="2">
    <location>
        <position position="99"/>
    </location>
</feature>
<evidence type="ECO:0000256" key="1">
    <source>
        <dbReference type="SAM" id="Coils"/>
    </source>
</evidence>
<gene>
    <name evidence="2" type="ORF">BDZ94DRAFT_1123845</name>
</gene>
<sequence>MLFEERTRFSKLEADINRLESILKDLRDERENCVIRTNEYSIALSPHKHLPPEVLSTIFVFCTDNQPTSLPSCHSGLPWVLLQVCSRWRQIALAEHRLW</sequence>
<protein>
    <recommendedName>
        <fullName evidence="4">F-box domain-containing protein</fullName>
    </recommendedName>
</protein>
<evidence type="ECO:0000313" key="2">
    <source>
        <dbReference type="EMBL" id="KAF9458840.1"/>
    </source>
</evidence>
<reference evidence="2" key="1">
    <citation type="submission" date="2020-11" db="EMBL/GenBank/DDBJ databases">
        <authorList>
            <consortium name="DOE Joint Genome Institute"/>
            <person name="Ahrendt S."/>
            <person name="Riley R."/>
            <person name="Andreopoulos W."/>
            <person name="Labutti K."/>
            <person name="Pangilinan J."/>
            <person name="Ruiz-Duenas F.J."/>
            <person name="Barrasa J.M."/>
            <person name="Sanchez-Garcia M."/>
            <person name="Camarero S."/>
            <person name="Miyauchi S."/>
            <person name="Serrano A."/>
            <person name="Linde D."/>
            <person name="Babiker R."/>
            <person name="Drula E."/>
            <person name="Ayuso-Fernandez I."/>
            <person name="Pacheco R."/>
            <person name="Padilla G."/>
            <person name="Ferreira P."/>
            <person name="Barriuso J."/>
            <person name="Kellner H."/>
            <person name="Castanera R."/>
            <person name="Alfaro M."/>
            <person name="Ramirez L."/>
            <person name="Pisabarro A.G."/>
            <person name="Kuo A."/>
            <person name="Tritt A."/>
            <person name="Lipzen A."/>
            <person name="He G."/>
            <person name="Yan M."/>
            <person name="Ng V."/>
            <person name="Cullen D."/>
            <person name="Martin F."/>
            <person name="Rosso M.-N."/>
            <person name="Henrissat B."/>
            <person name="Hibbett D."/>
            <person name="Martinez A.T."/>
            <person name="Grigoriev I.V."/>
        </authorList>
    </citation>
    <scope>NUCLEOTIDE SEQUENCE</scope>
    <source>
        <strain evidence="2">CBS 247.69</strain>
    </source>
</reference>
<name>A0A9P5Y060_9AGAR</name>
<evidence type="ECO:0000313" key="3">
    <source>
        <dbReference type="Proteomes" id="UP000807353"/>
    </source>
</evidence>
<accession>A0A9P5Y060</accession>
<dbReference type="EMBL" id="MU150329">
    <property type="protein sequence ID" value="KAF9458840.1"/>
    <property type="molecule type" value="Genomic_DNA"/>
</dbReference>
<dbReference type="AlphaFoldDB" id="A0A9P5Y060"/>
<organism evidence="2 3">
    <name type="scientific">Collybia nuda</name>
    <dbReference type="NCBI Taxonomy" id="64659"/>
    <lineage>
        <taxon>Eukaryota</taxon>
        <taxon>Fungi</taxon>
        <taxon>Dikarya</taxon>
        <taxon>Basidiomycota</taxon>
        <taxon>Agaricomycotina</taxon>
        <taxon>Agaricomycetes</taxon>
        <taxon>Agaricomycetidae</taxon>
        <taxon>Agaricales</taxon>
        <taxon>Tricholomatineae</taxon>
        <taxon>Clitocybaceae</taxon>
        <taxon>Collybia</taxon>
    </lineage>
</organism>
<keyword evidence="3" id="KW-1185">Reference proteome</keyword>
<proteinExistence type="predicted"/>
<dbReference type="Proteomes" id="UP000807353">
    <property type="component" value="Unassembled WGS sequence"/>
</dbReference>